<dbReference type="Proteomes" id="UP001500630">
    <property type="component" value="Unassembled WGS sequence"/>
</dbReference>
<feature type="compositionally biased region" description="Basic and acidic residues" evidence="1">
    <location>
        <begin position="88"/>
        <end position="100"/>
    </location>
</feature>
<accession>A0ABP6ZGK8</accession>
<protein>
    <submittedName>
        <fullName evidence="2">Uncharacterized protein</fullName>
    </submittedName>
</protein>
<evidence type="ECO:0000313" key="2">
    <source>
        <dbReference type="EMBL" id="GAA3607885.1"/>
    </source>
</evidence>
<evidence type="ECO:0000256" key="1">
    <source>
        <dbReference type="SAM" id="MobiDB-lite"/>
    </source>
</evidence>
<organism evidence="2 3">
    <name type="scientific">Nonomuraea rosea</name>
    <dbReference type="NCBI Taxonomy" id="638574"/>
    <lineage>
        <taxon>Bacteria</taxon>
        <taxon>Bacillati</taxon>
        <taxon>Actinomycetota</taxon>
        <taxon>Actinomycetes</taxon>
        <taxon>Streptosporangiales</taxon>
        <taxon>Streptosporangiaceae</taxon>
        <taxon>Nonomuraea</taxon>
    </lineage>
</organism>
<gene>
    <name evidence="2" type="ORF">GCM10022419_111060</name>
</gene>
<evidence type="ECO:0000313" key="3">
    <source>
        <dbReference type="Proteomes" id="UP001500630"/>
    </source>
</evidence>
<feature type="region of interest" description="Disordered" evidence="1">
    <location>
        <begin position="60"/>
        <end position="100"/>
    </location>
</feature>
<keyword evidence="3" id="KW-1185">Reference proteome</keyword>
<name>A0ABP6ZGK8_9ACTN</name>
<comment type="caution">
    <text evidence="2">The sequence shown here is derived from an EMBL/GenBank/DDBJ whole genome shotgun (WGS) entry which is preliminary data.</text>
</comment>
<proteinExistence type="predicted"/>
<sequence>MPESVHSRLKAGWSQRFRRIALARWWPFGHRADSVEVAGEMLTDPAVGGCFQHPYGRVLAGAPLGPARRRSARRPPDHRTETQSSHIAIDKDQRVTTDNS</sequence>
<dbReference type="EMBL" id="BAABDQ010000043">
    <property type="protein sequence ID" value="GAA3607885.1"/>
    <property type="molecule type" value="Genomic_DNA"/>
</dbReference>
<reference evidence="3" key="1">
    <citation type="journal article" date="2019" name="Int. J. Syst. Evol. Microbiol.">
        <title>The Global Catalogue of Microorganisms (GCM) 10K type strain sequencing project: providing services to taxonomists for standard genome sequencing and annotation.</title>
        <authorList>
            <consortium name="The Broad Institute Genomics Platform"/>
            <consortium name="The Broad Institute Genome Sequencing Center for Infectious Disease"/>
            <person name="Wu L."/>
            <person name="Ma J."/>
        </authorList>
    </citation>
    <scope>NUCLEOTIDE SEQUENCE [LARGE SCALE GENOMIC DNA]</scope>
    <source>
        <strain evidence="3">JCM 17326</strain>
    </source>
</reference>